<organism evidence="1 2">
    <name type="scientific">Acaulospora colombiana</name>
    <dbReference type="NCBI Taxonomy" id="27376"/>
    <lineage>
        <taxon>Eukaryota</taxon>
        <taxon>Fungi</taxon>
        <taxon>Fungi incertae sedis</taxon>
        <taxon>Mucoromycota</taxon>
        <taxon>Glomeromycotina</taxon>
        <taxon>Glomeromycetes</taxon>
        <taxon>Diversisporales</taxon>
        <taxon>Acaulosporaceae</taxon>
        <taxon>Acaulospora</taxon>
    </lineage>
</organism>
<dbReference type="EMBL" id="CAJVPT010048964">
    <property type="protein sequence ID" value="CAG8743028.1"/>
    <property type="molecule type" value="Genomic_DNA"/>
</dbReference>
<keyword evidence="2" id="KW-1185">Reference proteome</keyword>
<feature type="non-terminal residue" evidence="1">
    <location>
        <position position="1"/>
    </location>
</feature>
<accession>A0ACA9QCK0</accession>
<feature type="non-terminal residue" evidence="1">
    <location>
        <position position="65"/>
    </location>
</feature>
<reference evidence="1" key="1">
    <citation type="submission" date="2021-06" db="EMBL/GenBank/DDBJ databases">
        <authorList>
            <person name="Kallberg Y."/>
            <person name="Tangrot J."/>
            <person name="Rosling A."/>
        </authorList>
    </citation>
    <scope>NUCLEOTIDE SEQUENCE</scope>
    <source>
        <strain evidence="1">CL356</strain>
    </source>
</reference>
<evidence type="ECO:0000313" key="1">
    <source>
        <dbReference type="EMBL" id="CAG8743028.1"/>
    </source>
</evidence>
<dbReference type="Proteomes" id="UP000789525">
    <property type="component" value="Unassembled WGS sequence"/>
</dbReference>
<gene>
    <name evidence="1" type="ORF">ACOLOM_LOCUS12279</name>
</gene>
<proteinExistence type="predicted"/>
<sequence>PSNNSFAGYLSVRGLLLQASFYKALSSLEGKGNHLIPSRMMVNEFDRSQDSGIQSPQQSITPERL</sequence>
<evidence type="ECO:0000313" key="2">
    <source>
        <dbReference type="Proteomes" id="UP000789525"/>
    </source>
</evidence>
<comment type="caution">
    <text evidence="1">The sequence shown here is derived from an EMBL/GenBank/DDBJ whole genome shotgun (WGS) entry which is preliminary data.</text>
</comment>
<protein>
    <submittedName>
        <fullName evidence="1">3011_t:CDS:1</fullName>
    </submittedName>
</protein>
<name>A0ACA9QCK0_9GLOM</name>